<evidence type="ECO:0008006" key="3">
    <source>
        <dbReference type="Google" id="ProtNLM"/>
    </source>
</evidence>
<evidence type="ECO:0000313" key="2">
    <source>
        <dbReference type="Proteomes" id="UP000030690"/>
    </source>
</evidence>
<dbReference type="Proteomes" id="UP000030690">
    <property type="component" value="Unassembled WGS sequence"/>
</dbReference>
<evidence type="ECO:0000313" key="1">
    <source>
        <dbReference type="EMBL" id="ETW20509.1"/>
    </source>
</evidence>
<gene>
    <name evidence="1" type="ORF">PFFVO_00562</name>
</gene>
<reference evidence="1 2" key="2">
    <citation type="submission" date="2013-02" db="EMBL/GenBank/DDBJ databases">
        <title>The Genome Sequence of Plasmodium falciparum Vietnam Oak-Knoll (FVO).</title>
        <authorList>
            <consortium name="The Broad Institute Genome Sequencing Platform"/>
            <consortium name="The Broad Institute Genome Sequencing Center for Infectious Disease"/>
            <person name="Neafsey D."/>
            <person name="Cheeseman I."/>
            <person name="Volkman S."/>
            <person name="Adams J."/>
            <person name="Walker B."/>
            <person name="Young S.K."/>
            <person name="Zeng Q."/>
            <person name="Gargeya S."/>
            <person name="Fitzgerald M."/>
            <person name="Haas B."/>
            <person name="Abouelleil A."/>
            <person name="Alvarado L."/>
            <person name="Arachchi H.M."/>
            <person name="Berlin A.M."/>
            <person name="Chapman S.B."/>
            <person name="Dewar J."/>
            <person name="Goldberg J."/>
            <person name="Griggs A."/>
            <person name="Gujja S."/>
            <person name="Hansen M."/>
            <person name="Howarth C."/>
            <person name="Imamovic A."/>
            <person name="Larimer J."/>
            <person name="McCowan C."/>
            <person name="Murphy C."/>
            <person name="Neiman D."/>
            <person name="Pearson M."/>
            <person name="Priest M."/>
            <person name="Roberts A."/>
            <person name="Saif S."/>
            <person name="Shea T."/>
            <person name="Sisk P."/>
            <person name="Sykes S."/>
            <person name="Wortman J."/>
            <person name="Nusbaum C."/>
            <person name="Birren B."/>
        </authorList>
    </citation>
    <scope>NUCLEOTIDE SEQUENCE [LARGE SCALE GENOMIC DNA]</scope>
    <source>
        <strain evidence="2">Vietnam Oak-Knoll (FVO)</strain>
    </source>
</reference>
<protein>
    <recommendedName>
        <fullName evidence="3">Trophozoite stage antigen</fullName>
    </recommendedName>
</protein>
<dbReference type="EMBL" id="KI925018">
    <property type="protein sequence ID" value="ETW20509.1"/>
    <property type="molecule type" value="Genomic_DNA"/>
</dbReference>
<name>A0A024VDF8_PLAFA</name>
<proteinExistence type="predicted"/>
<dbReference type="OrthoDB" id="381599at2759"/>
<accession>A0A024VDF8</accession>
<organism evidence="1 2">
    <name type="scientific">Plasmodium falciparum Vietnam Oak-Knoll</name>
    <name type="common">FVO</name>
    <dbReference type="NCBI Taxonomy" id="1036723"/>
    <lineage>
        <taxon>Eukaryota</taxon>
        <taxon>Sar</taxon>
        <taxon>Alveolata</taxon>
        <taxon>Apicomplexa</taxon>
        <taxon>Aconoidasida</taxon>
        <taxon>Haemosporida</taxon>
        <taxon>Plasmodiidae</taxon>
        <taxon>Plasmodium</taxon>
        <taxon>Plasmodium (Laverania)</taxon>
    </lineage>
</organism>
<reference evidence="1 2" key="1">
    <citation type="submission" date="2013-02" db="EMBL/GenBank/DDBJ databases">
        <title>The Genome Annotation of Plasmodium falciparum Vietnam Oak-Knoll (FVO).</title>
        <authorList>
            <consortium name="The Broad Institute Genome Sequencing Platform"/>
            <consortium name="The Broad Institute Genome Sequencing Center for Infectious Disease"/>
            <person name="Neafsey D."/>
            <person name="Hoffman S."/>
            <person name="Volkman S."/>
            <person name="Rosenthal P."/>
            <person name="Walker B."/>
            <person name="Young S.K."/>
            <person name="Zeng Q."/>
            <person name="Gargeya S."/>
            <person name="Fitzgerald M."/>
            <person name="Haas B."/>
            <person name="Abouelleil A."/>
            <person name="Allen A.W."/>
            <person name="Alvarado L."/>
            <person name="Arachchi H.M."/>
            <person name="Berlin A.M."/>
            <person name="Chapman S.B."/>
            <person name="Gainer-Dewar J."/>
            <person name="Goldberg J."/>
            <person name="Griggs A."/>
            <person name="Gujja S."/>
            <person name="Hansen M."/>
            <person name="Howarth C."/>
            <person name="Imamovic A."/>
            <person name="Ireland A."/>
            <person name="Larimer J."/>
            <person name="McCowan C."/>
            <person name="Murphy C."/>
            <person name="Pearson M."/>
            <person name="Poon T.W."/>
            <person name="Priest M."/>
            <person name="Roberts A."/>
            <person name="Saif S."/>
            <person name="Shea T."/>
            <person name="Sisk P."/>
            <person name="Sykes S."/>
            <person name="Wortman J."/>
            <person name="Nusbaum C."/>
            <person name="Birren B."/>
        </authorList>
    </citation>
    <scope>NUCLEOTIDE SEQUENCE [LARGE SCALE GENOMIC DNA]</scope>
    <source>
        <strain evidence="2">Vietnam Oak-Knoll (FVO)</strain>
    </source>
</reference>
<sequence>MGYGQEGLTKLYKSLYIKEKGGYGKNNKKAKKLSLRTQVSSHSAYDLKCNSVDTTMNDYEFEVFTTLNDKVRLPSQLKKVNSKDMNIPTELTHEHNKFYATITLKCKDCSEEFTRDFEF</sequence>
<dbReference type="AlphaFoldDB" id="A0A024VDF8"/>